<protein>
    <submittedName>
        <fullName evidence="1">(malaria parasite P. vivax) hypothetical protein</fullName>
    </submittedName>
</protein>
<name>A0A1G4H4C0_PLAVI</name>
<evidence type="ECO:0000313" key="6">
    <source>
        <dbReference type="Proteomes" id="UP000220605"/>
    </source>
</evidence>
<dbReference type="VEuPathDB" id="PlasmoDB:PVW1_140019800"/>
<organism evidence="2 5">
    <name type="scientific">Plasmodium vivax</name>
    <name type="common">malaria parasite P. vivax</name>
    <dbReference type="NCBI Taxonomy" id="5855"/>
    <lineage>
        <taxon>Eukaryota</taxon>
        <taxon>Sar</taxon>
        <taxon>Alveolata</taxon>
        <taxon>Apicomplexa</taxon>
        <taxon>Aconoidasida</taxon>
        <taxon>Haemosporida</taxon>
        <taxon>Plasmodiidae</taxon>
        <taxon>Plasmodium</taxon>
        <taxon>Plasmodium (Plasmodium)</taxon>
    </lineage>
</organism>
<dbReference type="Proteomes" id="UP000220605">
    <property type="component" value="Chromosome 14"/>
</dbReference>
<sequence>MFATVISPVVTVQPAPVVYTTTYSVVPQTVVCTIPQTIPIIKNIQVIPSQQVCLSYAYAAPVTTFIL</sequence>
<dbReference type="EMBL" id="CAJZCX010000003">
    <property type="protein sequence ID" value="CAG9471940.1"/>
    <property type="molecule type" value="Genomic_DNA"/>
</dbReference>
<accession>A0A1G4H4C0</accession>
<dbReference type="EMBL" id="LT615269">
    <property type="protein sequence ID" value="SCO75203.1"/>
    <property type="molecule type" value="Genomic_DNA"/>
</dbReference>
<evidence type="ECO:0000313" key="2">
    <source>
        <dbReference type="EMBL" id="SCO69713.1"/>
    </source>
</evidence>
<evidence type="ECO:0000313" key="4">
    <source>
        <dbReference type="EMBL" id="VUZ98661.1"/>
    </source>
</evidence>
<proteinExistence type="predicted"/>
<dbReference type="VEuPathDB" id="PlasmoDB:PVX_122458"/>
<dbReference type="OrthoDB" id="377621at2759"/>
<dbReference type="Proteomes" id="UP000305196">
    <property type="component" value="Chromosome 14"/>
</dbReference>
<evidence type="ECO:0000313" key="5">
    <source>
        <dbReference type="Proteomes" id="UP000196402"/>
    </source>
</evidence>
<dbReference type="VEuPathDB" id="PlasmoDB:PVPAM_140021100"/>
<dbReference type="EMBL" id="LT615252">
    <property type="protein sequence ID" value="SCO69713.1"/>
    <property type="molecule type" value="Genomic_DNA"/>
</dbReference>
<dbReference type="VEuPathDB" id="PlasmoDB:PVP01_1413500"/>
<reference evidence="5 6" key="1">
    <citation type="submission" date="2016-07" db="EMBL/GenBank/DDBJ databases">
        <authorList>
            <consortium name="Pathogen Informatics"/>
        </authorList>
    </citation>
    <scope>NUCLEOTIDE SEQUENCE [LARGE SCALE GENOMIC DNA]</scope>
    <source>
        <strain evidence="1">PvW1</strain>
    </source>
</reference>
<gene>
    <name evidence="3" type="ORF">PVC01_140019000</name>
    <name evidence="4" type="ORF">PVP01_1413500</name>
    <name evidence="2" type="ORF">PVT01_140018600</name>
    <name evidence="1" type="ORF">PVW1_140019800</name>
</gene>
<dbReference type="Proteomes" id="UP000779233">
    <property type="component" value="Unassembled WGS sequence"/>
</dbReference>
<evidence type="ECO:0000313" key="3">
    <source>
        <dbReference type="EMBL" id="SCO75203.1"/>
    </source>
</evidence>
<evidence type="ECO:0000313" key="1">
    <source>
        <dbReference type="EMBL" id="CAG9471940.1"/>
    </source>
</evidence>
<dbReference type="Proteomes" id="UP000196402">
    <property type="component" value="Chromosome 14"/>
</dbReference>
<dbReference type="EMBL" id="LT635625">
    <property type="protein sequence ID" value="VUZ98661.1"/>
    <property type="molecule type" value="Genomic_DNA"/>
</dbReference>
<dbReference type="AlphaFoldDB" id="A0A1G4H4C0"/>